<dbReference type="InterPro" id="IPR013103">
    <property type="entry name" value="RVT_2"/>
</dbReference>
<accession>A0ABY6K259</accession>
<protein>
    <recommendedName>
        <fullName evidence="1">Reverse transcriptase Ty1/copia-type domain-containing protein</fullName>
    </recommendedName>
</protein>
<organism evidence="2 3">
    <name type="scientific">Cordylochernes scorpioides</name>
    <dbReference type="NCBI Taxonomy" id="51811"/>
    <lineage>
        <taxon>Eukaryota</taxon>
        <taxon>Metazoa</taxon>
        <taxon>Ecdysozoa</taxon>
        <taxon>Arthropoda</taxon>
        <taxon>Chelicerata</taxon>
        <taxon>Arachnida</taxon>
        <taxon>Pseudoscorpiones</taxon>
        <taxon>Cheliferoidea</taxon>
        <taxon>Chernetidae</taxon>
        <taxon>Cordylochernes</taxon>
    </lineage>
</organism>
<reference evidence="2 3" key="1">
    <citation type="submission" date="2022-01" db="EMBL/GenBank/DDBJ databases">
        <title>A chromosomal length assembly of Cordylochernes scorpioides.</title>
        <authorList>
            <person name="Zeh D."/>
            <person name="Zeh J."/>
        </authorList>
    </citation>
    <scope>NUCLEOTIDE SEQUENCE [LARGE SCALE GENOMIC DNA]</scope>
    <source>
        <strain evidence="2">IN4F17</strain>
        <tissue evidence="2">Whole Body</tissue>
    </source>
</reference>
<evidence type="ECO:0000313" key="3">
    <source>
        <dbReference type="Proteomes" id="UP001235939"/>
    </source>
</evidence>
<name>A0ABY6K259_9ARAC</name>
<sequence>MLPLSEQTRGEDIANVVQIFFKDNKIDLNKILAIATDGARSPEAEHWLEAIEEELESLRKHKVWELTELPKDSAPIACKWVLHKKTNVEGQVVRYKAPLVAKGFIQQKGIDYDEIYLPVSSFEKTRLLTAIGVENNWFIDQYDVKSAYIYGKLDRVIYQKALLNLVRNIFTANSKGLCTD</sequence>
<dbReference type="Pfam" id="PF07727">
    <property type="entry name" value="RVT_2"/>
    <property type="match status" value="1"/>
</dbReference>
<keyword evidence="3" id="KW-1185">Reference proteome</keyword>
<evidence type="ECO:0000313" key="2">
    <source>
        <dbReference type="EMBL" id="UYV61895.1"/>
    </source>
</evidence>
<dbReference type="Proteomes" id="UP001235939">
    <property type="component" value="Chromosome 01"/>
</dbReference>
<proteinExistence type="predicted"/>
<gene>
    <name evidence="2" type="ORF">LAZ67_1006998</name>
</gene>
<dbReference type="EMBL" id="CP092863">
    <property type="protein sequence ID" value="UYV61895.1"/>
    <property type="molecule type" value="Genomic_DNA"/>
</dbReference>
<evidence type="ECO:0000259" key="1">
    <source>
        <dbReference type="Pfam" id="PF07727"/>
    </source>
</evidence>
<feature type="domain" description="Reverse transcriptase Ty1/copia-type" evidence="1">
    <location>
        <begin position="62"/>
        <end position="160"/>
    </location>
</feature>